<dbReference type="AlphaFoldDB" id="A0A8S3GVK4"/>
<sequence length="248" mass="28933">VKMGRIPKLVKERALLEQKEQQMKQEAGLTEHSERSDGGHARESPCSSLSDRSIENYDPNTMETDLIDMQVSAMRRNCQSSKIYLNNSSSQQNSSLYNDRFINRSAIPSTISECDLSSNLNCNRNQNQTQNQSQNQSQNQNQNQNQNSPFIYQTRFPTYLPNDFTLDETDGLMEHPTGILTDELFRHVQNISNKLSQNKSTLIFQITDDELRFLRFLRWSSYNIFLRHSRRVKQLETRMHQMIFNGIN</sequence>
<dbReference type="EMBL" id="CAJOBI010313283">
    <property type="protein sequence ID" value="CAF5172940.1"/>
    <property type="molecule type" value="Genomic_DNA"/>
</dbReference>
<comment type="caution">
    <text evidence="2">The sequence shown here is derived from an EMBL/GenBank/DDBJ whole genome shotgun (WGS) entry which is preliminary data.</text>
</comment>
<gene>
    <name evidence="2" type="ORF">SMN809_LOCUS66404</name>
</gene>
<evidence type="ECO:0000313" key="3">
    <source>
        <dbReference type="Proteomes" id="UP000676336"/>
    </source>
</evidence>
<feature type="non-terminal residue" evidence="2">
    <location>
        <position position="248"/>
    </location>
</feature>
<proteinExistence type="predicted"/>
<dbReference type="Proteomes" id="UP000676336">
    <property type="component" value="Unassembled WGS sequence"/>
</dbReference>
<accession>A0A8S3GVK4</accession>
<feature type="region of interest" description="Disordered" evidence="1">
    <location>
        <begin position="122"/>
        <end position="146"/>
    </location>
</feature>
<organism evidence="2 3">
    <name type="scientific">Rotaria magnacalcarata</name>
    <dbReference type="NCBI Taxonomy" id="392030"/>
    <lineage>
        <taxon>Eukaryota</taxon>
        <taxon>Metazoa</taxon>
        <taxon>Spiralia</taxon>
        <taxon>Gnathifera</taxon>
        <taxon>Rotifera</taxon>
        <taxon>Eurotatoria</taxon>
        <taxon>Bdelloidea</taxon>
        <taxon>Philodinida</taxon>
        <taxon>Philodinidae</taxon>
        <taxon>Rotaria</taxon>
    </lineage>
</organism>
<evidence type="ECO:0000256" key="1">
    <source>
        <dbReference type="SAM" id="MobiDB-lite"/>
    </source>
</evidence>
<name>A0A8S3GVK4_9BILA</name>
<feature type="region of interest" description="Disordered" evidence="1">
    <location>
        <begin position="1"/>
        <end position="59"/>
    </location>
</feature>
<feature type="compositionally biased region" description="Basic and acidic residues" evidence="1">
    <location>
        <begin position="9"/>
        <end position="43"/>
    </location>
</feature>
<protein>
    <submittedName>
        <fullName evidence="2">Uncharacterized protein</fullName>
    </submittedName>
</protein>
<evidence type="ECO:0000313" key="2">
    <source>
        <dbReference type="EMBL" id="CAF5172940.1"/>
    </source>
</evidence>
<feature type="non-terminal residue" evidence="2">
    <location>
        <position position="1"/>
    </location>
</feature>
<reference evidence="2" key="1">
    <citation type="submission" date="2021-02" db="EMBL/GenBank/DDBJ databases">
        <authorList>
            <person name="Nowell W R."/>
        </authorList>
    </citation>
    <scope>NUCLEOTIDE SEQUENCE</scope>
</reference>